<sequence length="102" mass="11889">MNITINNKEYKLVYSVRAMMLFEAAANKLFSLDTLSDQYLFLYCCVLAGNKDTDLTFDKLLDYLDEDPRIFTVYTEFMKAELSRQAEFKGKDEKKGEEQGKN</sequence>
<reference evidence="1" key="1">
    <citation type="journal article" date="2021" name="Proc. Natl. Acad. Sci. U.S.A.">
        <title>A Catalog of Tens of Thousands of Viruses from Human Metagenomes Reveals Hidden Associations with Chronic Diseases.</title>
        <authorList>
            <person name="Tisza M.J."/>
            <person name="Buck C.B."/>
        </authorList>
    </citation>
    <scope>NUCLEOTIDE SEQUENCE</scope>
    <source>
        <strain evidence="1">CtXfh4</strain>
    </source>
</reference>
<protein>
    <submittedName>
        <fullName evidence="1">Tail assembly chaperone protein</fullName>
    </submittedName>
</protein>
<dbReference type="EMBL" id="BK032587">
    <property type="protein sequence ID" value="DAF49756.1"/>
    <property type="molecule type" value="Genomic_DNA"/>
</dbReference>
<organism evidence="1">
    <name type="scientific">Siphoviridae sp. ctXfh4</name>
    <dbReference type="NCBI Taxonomy" id="2827887"/>
    <lineage>
        <taxon>Viruses</taxon>
        <taxon>Duplodnaviria</taxon>
        <taxon>Heunggongvirae</taxon>
        <taxon>Uroviricota</taxon>
        <taxon>Caudoviricetes</taxon>
    </lineage>
</organism>
<evidence type="ECO:0000313" key="1">
    <source>
        <dbReference type="EMBL" id="DAF49756.1"/>
    </source>
</evidence>
<accession>A0A8S5SF94</accession>
<proteinExistence type="predicted"/>
<name>A0A8S5SF94_9CAUD</name>